<keyword evidence="9" id="KW-0949">S-adenosyl-L-methionine</keyword>
<reference evidence="15" key="1">
    <citation type="submission" date="2021-03" db="EMBL/GenBank/DDBJ databases">
        <title>Acanthopleuribacteraceae sp. M133.</title>
        <authorList>
            <person name="Wang G."/>
        </authorList>
    </citation>
    <scope>NUCLEOTIDE SEQUENCE</scope>
    <source>
        <strain evidence="15">M133</strain>
    </source>
</reference>
<evidence type="ECO:0000256" key="9">
    <source>
        <dbReference type="ARBA" id="ARBA00022691"/>
    </source>
</evidence>
<accession>A0A8A4TVM8</accession>
<dbReference type="AlphaFoldDB" id="A0A8A4TVM8"/>
<dbReference type="Pfam" id="PF04055">
    <property type="entry name" value="Radical_SAM"/>
    <property type="match status" value="1"/>
</dbReference>
<keyword evidence="10" id="KW-0479">Metal-binding</keyword>
<comment type="cofactor">
    <cofactor evidence="1">
        <name>[4Fe-4S] cluster</name>
        <dbReference type="ChEBI" id="CHEBI:49883"/>
    </cofactor>
</comment>
<evidence type="ECO:0000256" key="8">
    <source>
        <dbReference type="ARBA" id="ARBA00022679"/>
    </source>
</evidence>
<dbReference type="CDD" id="cd01335">
    <property type="entry name" value="Radical_SAM"/>
    <property type="match status" value="1"/>
</dbReference>
<dbReference type="InterPro" id="IPR007197">
    <property type="entry name" value="rSAM"/>
</dbReference>
<evidence type="ECO:0000256" key="6">
    <source>
        <dbReference type="ARBA" id="ARBA00022552"/>
    </source>
</evidence>
<dbReference type="Proteomes" id="UP000663929">
    <property type="component" value="Chromosome"/>
</dbReference>
<dbReference type="EC" id="2.1.1.192" evidence="15"/>
<proteinExistence type="inferred from homology"/>
<dbReference type="KEGG" id="scor:J3U87_12155"/>
<comment type="similarity">
    <text evidence="3">Belongs to the radical SAM superfamily. RlmN family.</text>
</comment>
<evidence type="ECO:0000256" key="2">
    <source>
        <dbReference type="ARBA" id="ARBA00004496"/>
    </source>
</evidence>
<dbReference type="SFLD" id="SFLDS00029">
    <property type="entry name" value="Radical_SAM"/>
    <property type="match status" value="1"/>
</dbReference>
<dbReference type="PIRSF" id="PIRSF006004">
    <property type="entry name" value="CHP00048"/>
    <property type="match status" value="1"/>
</dbReference>
<dbReference type="NCBIfam" id="TIGR00048">
    <property type="entry name" value="rRNA_mod_RlmN"/>
    <property type="match status" value="1"/>
</dbReference>
<dbReference type="Gene3D" id="3.20.20.70">
    <property type="entry name" value="Aldolase class I"/>
    <property type="match status" value="1"/>
</dbReference>
<dbReference type="InterPro" id="IPR027492">
    <property type="entry name" value="RNA_MTrfase_RlmN"/>
</dbReference>
<protein>
    <submittedName>
        <fullName evidence="15">23S rRNA (Adenine(2503)-C(2))-methyltransferase RlmN</fullName>
        <ecNumber evidence="15">2.1.1.192</ecNumber>
    </submittedName>
</protein>
<dbReference type="InterPro" id="IPR058240">
    <property type="entry name" value="rSAM_sf"/>
</dbReference>
<keyword evidence="7 15" id="KW-0489">Methyltransferase</keyword>
<dbReference type="GO" id="GO:0051539">
    <property type="term" value="F:4 iron, 4 sulfur cluster binding"/>
    <property type="evidence" value="ECO:0007669"/>
    <property type="project" value="UniProtKB-KW"/>
</dbReference>
<evidence type="ECO:0000256" key="10">
    <source>
        <dbReference type="ARBA" id="ARBA00022723"/>
    </source>
</evidence>
<dbReference type="PROSITE" id="PS51918">
    <property type="entry name" value="RADICAL_SAM"/>
    <property type="match status" value="1"/>
</dbReference>
<dbReference type="RefSeq" id="WP_237383301.1">
    <property type="nucleotide sequence ID" value="NZ_CP071793.1"/>
</dbReference>
<evidence type="ECO:0000256" key="12">
    <source>
        <dbReference type="ARBA" id="ARBA00023014"/>
    </source>
</evidence>
<organism evidence="15 16">
    <name type="scientific">Sulfidibacter corallicola</name>
    <dbReference type="NCBI Taxonomy" id="2818388"/>
    <lineage>
        <taxon>Bacteria</taxon>
        <taxon>Pseudomonadati</taxon>
        <taxon>Acidobacteriota</taxon>
        <taxon>Holophagae</taxon>
        <taxon>Acanthopleuribacterales</taxon>
        <taxon>Acanthopleuribacteraceae</taxon>
        <taxon>Sulfidibacter</taxon>
    </lineage>
</organism>
<keyword evidence="4" id="KW-0004">4Fe-4S</keyword>
<keyword evidence="13" id="KW-1015">Disulfide bond</keyword>
<dbReference type="EMBL" id="CP071793">
    <property type="protein sequence ID" value="QTD53201.1"/>
    <property type="molecule type" value="Genomic_DNA"/>
</dbReference>
<keyword evidence="8 15" id="KW-0808">Transferase</keyword>
<dbReference type="SUPFAM" id="SSF102114">
    <property type="entry name" value="Radical SAM enzymes"/>
    <property type="match status" value="1"/>
</dbReference>
<keyword evidence="5" id="KW-0963">Cytoplasm</keyword>
<dbReference type="InterPro" id="IPR013785">
    <property type="entry name" value="Aldolase_TIM"/>
</dbReference>
<dbReference type="PANTHER" id="PTHR30544">
    <property type="entry name" value="23S RRNA METHYLTRANSFERASE"/>
    <property type="match status" value="1"/>
</dbReference>
<evidence type="ECO:0000313" key="15">
    <source>
        <dbReference type="EMBL" id="QTD53201.1"/>
    </source>
</evidence>
<evidence type="ECO:0000256" key="11">
    <source>
        <dbReference type="ARBA" id="ARBA00023004"/>
    </source>
</evidence>
<evidence type="ECO:0000259" key="14">
    <source>
        <dbReference type="PROSITE" id="PS51918"/>
    </source>
</evidence>
<keyword evidence="12" id="KW-0411">Iron-sulfur</keyword>
<evidence type="ECO:0000313" key="16">
    <source>
        <dbReference type="Proteomes" id="UP000663929"/>
    </source>
</evidence>
<evidence type="ECO:0000256" key="5">
    <source>
        <dbReference type="ARBA" id="ARBA00022490"/>
    </source>
</evidence>
<keyword evidence="16" id="KW-1185">Reference proteome</keyword>
<evidence type="ECO:0000256" key="7">
    <source>
        <dbReference type="ARBA" id="ARBA00022603"/>
    </source>
</evidence>
<dbReference type="GO" id="GO:0046872">
    <property type="term" value="F:metal ion binding"/>
    <property type="evidence" value="ECO:0007669"/>
    <property type="project" value="UniProtKB-KW"/>
</dbReference>
<evidence type="ECO:0000256" key="13">
    <source>
        <dbReference type="ARBA" id="ARBA00023157"/>
    </source>
</evidence>
<feature type="domain" description="Radical SAM core" evidence="14">
    <location>
        <begin position="116"/>
        <end position="346"/>
    </location>
</feature>
<name>A0A8A4TVM8_SULCO</name>
<dbReference type="GO" id="GO:0005737">
    <property type="term" value="C:cytoplasm"/>
    <property type="evidence" value="ECO:0007669"/>
    <property type="project" value="UniProtKB-SubCell"/>
</dbReference>
<dbReference type="SFLD" id="SFLDF00275">
    <property type="entry name" value="adenosine_C2_methyltransferase"/>
    <property type="match status" value="1"/>
</dbReference>
<sequence>MVTETFPWEQIGESHRRRYMLDYSFEELAALFRDWGYKDAHAKTVFSGLHRKCYRSADEFRPGLLPKTLIARMKSPEAPPFEVFRSIQAFPSGDGSVKYLYELQEGGRIESVYMPFENRTTFCISSQMGCALGCTFCATGAMGFRKHLTPGEILGQVLHMRRSHPDPPGQTYRTNVVFMGMGEPLHNLNNVMHAFDSLTDPHGLVLSQRDVSVSTSGLVPKIQQLAGFDRRPQLMVSIAATSDEARSNIMPVNRAYPLARLLATLERYPLRKNERIMLSYVLIAGVNDSRDDADRLIAMGRRFPSMINLIPLNEHESSPDLNEPEEARLQWFFNYLNEHGAFATIRRSRGRDVAAACGQLSNQQLAV</sequence>
<evidence type="ECO:0000256" key="1">
    <source>
        <dbReference type="ARBA" id="ARBA00001966"/>
    </source>
</evidence>
<keyword evidence="6" id="KW-0698">rRNA processing</keyword>
<dbReference type="SFLD" id="SFLDG01062">
    <property type="entry name" value="methyltransferase_(Class_A)"/>
    <property type="match status" value="1"/>
</dbReference>
<evidence type="ECO:0000256" key="4">
    <source>
        <dbReference type="ARBA" id="ARBA00022485"/>
    </source>
</evidence>
<evidence type="ECO:0000256" key="3">
    <source>
        <dbReference type="ARBA" id="ARBA00007544"/>
    </source>
</evidence>
<dbReference type="GO" id="GO:0030488">
    <property type="term" value="P:tRNA methylation"/>
    <property type="evidence" value="ECO:0007669"/>
    <property type="project" value="InterPro"/>
</dbReference>
<dbReference type="InterPro" id="IPR040072">
    <property type="entry name" value="Methyltransferase_A"/>
</dbReference>
<dbReference type="PANTHER" id="PTHR30544:SF5">
    <property type="entry name" value="RADICAL SAM CORE DOMAIN-CONTAINING PROTEIN"/>
    <property type="match status" value="1"/>
</dbReference>
<gene>
    <name evidence="15" type="primary">rlmN</name>
    <name evidence="15" type="ORF">J3U87_12155</name>
</gene>
<dbReference type="GO" id="GO:0008173">
    <property type="term" value="F:RNA methyltransferase activity"/>
    <property type="evidence" value="ECO:0007669"/>
    <property type="project" value="InterPro"/>
</dbReference>
<keyword evidence="11" id="KW-0408">Iron</keyword>
<comment type="subcellular location">
    <subcellularLocation>
        <location evidence="2">Cytoplasm</location>
    </subcellularLocation>
</comment>
<dbReference type="InterPro" id="IPR004383">
    <property type="entry name" value="rRNA_lsu_MTrfase_RlmN/Cfr"/>
</dbReference>
<dbReference type="GO" id="GO:0070475">
    <property type="term" value="P:rRNA base methylation"/>
    <property type="evidence" value="ECO:0007669"/>
    <property type="project" value="InterPro"/>
</dbReference>